<keyword evidence="5" id="KW-1185">Reference proteome</keyword>
<proteinExistence type="inferred from homology"/>
<dbReference type="InterPro" id="IPR021765">
    <property type="entry name" value="UstYa-like"/>
</dbReference>
<keyword evidence="3" id="KW-1133">Transmembrane helix</keyword>
<dbReference type="Proteomes" id="UP000214365">
    <property type="component" value="Unassembled WGS sequence"/>
</dbReference>
<keyword evidence="3" id="KW-0812">Transmembrane</keyword>
<evidence type="ECO:0000256" key="1">
    <source>
        <dbReference type="ARBA" id="ARBA00004685"/>
    </source>
</evidence>
<feature type="transmembrane region" description="Helical" evidence="3">
    <location>
        <begin position="64"/>
        <end position="86"/>
    </location>
</feature>
<comment type="caution">
    <text evidence="4">The sequence shown here is derived from an EMBL/GenBank/DDBJ whole genome shotgun (WGS) entry which is preliminary data.</text>
</comment>
<evidence type="ECO:0000313" key="4">
    <source>
        <dbReference type="EMBL" id="OKL63126.1"/>
    </source>
</evidence>
<gene>
    <name evidence="4" type="ORF">UA08_01258</name>
</gene>
<dbReference type="GO" id="GO:0043386">
    <property type="term" value="P:mycotoxin biosynthetic process"/>
    <property type="evidence" value="ECO:0007669"/>
    <property type="project" value="InterPro"/>
</dbReference>
<comment type="similarity">
    <text evidence="2">Belongs to the ustYa family.</text>
</comment>
<dbReference type="GeneID" id="31001013"/>
<name>A0A1Q5QB26_TALAT</name>
<evidence type="ECO:0000313" key="5">
    <source>
        <dbReference type="Proteomes" id="UP000214365"/>
    </source>
</evidence>
<protein>
    <recommendedName>
        <fullName evidence="6">Tat pathway signal sequence</fullName>
    </recommendedName>
</protein>
<dbReference type="STRING" id="1441469.A0A1Q5QB26"/>
<dbReference type="AlphaFoldDB" id="A0A1Q5QB26"/>
<reference evidence="4 5" key="1">
    <citation type="submission" date="2015-06" db="EMBL/GenBank/DDBJ databases">
        <title>Talaromyces atroroseus IBT 11181 draft genome.</title>
        <authorList>
            <person name="Rasmussen K.B."/>
            <person name="Rasmussen S."/>
            <person name="Petersen B."/>
            <person name="Sicheritz-Ponten T."/>
            <person name="Mortensen U.H."/>
            <person name="Thrane U."/>
        </authorList>
    </citation>
    <scope>NUCLEOTIDE SEQUENCE [LARGE SCALE GENOMIC DNA]</scope>
    <source>
        <strain evidence="4 5">IBT 11181</strain>
    </source>
</reference>
<sequence length="301" mass="35234">MGLFDKFTLYNVFRGYNVIRADIEVLANDVDDKDHESEPSRLFICSQCERQQLRKPSKLRRLAWILRSGWALSVILLFWLLVHLWLSDRGLQQKCFRETSSYTPLLGQVPDTLQEFRFNGSIRWPSPYRGPPSPDVDRAWEKISMFRPLNIPLTEKEFLNVGKSPETAATNPPEYGGGFFLQPEFSHQLHCVNFLRKASHFKYDYYKNHDPDFQDKEETFKVHLDHCVEMLRQFVMCHADIGVVTAHWIEQRARPWPDFNTMHTCRDFEGIWQWTVDHQMPEGTPMIPLKPVGAKALPSPP</sequence>
<dbReference type="RefSeq" id="XP_020123247.1">
    <property type="nucleotide sequence ID" value="XM_020260902.1"/>
</dbReference>
<dbReference type="Pfam" id="PF11807">
    <property type="entry name" value="UstYa"/>
    <property type="match status" value="1"/>
</dbReference>
<dbReference type="PANTHER" id="PTHR33365:SF4">
    <property type="entry name" value="CYCLOCHLOROTINE BIOSYNTHESIS PROTEIN O"/>
    <property type="match status" value="1"/>
</dbReference>
<accession>A0A1Q5QB26</accession>
<dbReference type="OrthoDB" id="3687641at2759"/>
<comment type="pathway">
    <text evidence="1">Mycotoxin biosynthesis.</text>
</comment>
<evidence type="ECO:0000256" key="3">
    <source>
        <dbReference type="SAM" id="Phobius"/>
    </source>
</evidence>
<evidence type="ECO:0008006" key="6">
    <source>
        <dbReference type="Google" id="ProtNLM"/>
    </source>
</evidence>
<keyword evidence="3" id="KW-0472">Membrane</keyword>
<dbReference type="PANTHER" id="PTHR33365">
    <property type="entry name" value="YALI0B05434P"/>
    <property type="match status" value="1"/>
</dbReference>
<organism evidence="4 5">
    <name type="scientific">Talaromyces atroroseus</name>
    <dbReference type="NCBI Taxonomy" id="1441469"/>
    <lineage>
        <taxon>Eukaryota</taxon>
        <taxon>Fungi</taxon>
        <taxon>Dikarya</taxon>
        <taxon>Ascomycota</taxon>
        <taxon>Pezizomycotina</taxon>
        <taxon>Eurotiomycetes</taxon>
        <taxon>Eurotiomycetidae</taxon>
        <taxon>Eurotiales</taxon>
        <taxon>Trichocomaceae</taxon>
        <taxon>Talaromyces</taxon>
        <taxon>Talaromyces sect. Trachyspermi</taxon>
    </lineage>
</organism>
<evidence type="ECO:0000256" key="2">
    <source>
        <dbReference type="ARBA" id="ARBA00035112"/>
    </source>
</evidence>
<dbReference type="EMBL" id="LFMY01000002">
    <property type="protein sequence ID" value="OKL63126.1"/>
    <property type="molecule type" value="Genomic_DNA"/>
</dbReference>